<name>A0A1T3P1C5_9ACTN</name>
<proteinExistence type="predicted"/>
<dbReference type="eggNOG" id="COG1721">
    <property type="taxonomic scope" value="Bacteria"/>
</dbReference>
<dbReference type="STRING" id="159449.B4N89_18820"/>
<dbReference type="RefSeq" id="WP_078977000.1">
    <property type="nucleotide sequence ID" value="NZ_MWQN01000001.1"/>
</dbReference>
<evidence type="ECO:0000259" key="1">
    <source>
        <dbReference type="Pfam" id="PF01882"/>
    </source>
</evidence>
<dbReference type="AlphaFoldDB" id="A0A1T3P1C5"/>
<dbReference type="Proteomes" id="UP000190037">
    <property type="component" value="Unassembled WGS sequence"/>
</dbReference>
<dbReference type="EMBL" id="MWQN01000001">
    <property type="protein sequence ID" value="OPC82721.1"/>
    <property type="molecule type" value="Genomic_DNA"/>
</dbReference>
<dbReference type="OrthoDB" id="845740at2"/>
<feature type="domain" description="DUF58" evidence="1">
    <location>
        <begin position="193"/>
        <end position="366"/>
    </location>
</feature>
<sequence>MALTGRAVLAAAIGALVVGLLLPSLLGLAVVEGLLLLGVLTDLLLAAGVRDLTFTRAGDTAVRLGESAEVTLTVTNPGTRALRGRLRDAWPPSTGTTTQRHDLAVPAGERRRVTTTMTPTRRGDRHAHRVTLRSVGPLGLAARQGSHLVPWRLRVLPGFPSRRLLPSKLERLRELDGRSALLTRGAGTEFDTLREYVPGDDAKSIDWRASARNQGVVVRTWRPERDRHILVVLDTGRTSAGRIGDIPRLDAAMDATLLLTAVANHAGDRVDLLAYDRRVRAEVRRAPRNGILPAFVQAMATLEPELVEPDARGLVAEILRRSPRRSLIVLMTGLEREAVQEGILPVLPQLAARHEVIVAAVADPAITHMAAHRGDATAVYEAAAAEKELAERRTTAADLRRRNVTVVDAPPGELASAVTDMYLALKLAGRL</sequence>
<accession>A0A1T3P1C5</accession>
<dbReference type="PANTHER" id="PTHR33608">
    <property type="entry name" value="BLL2464 PROTEIN"/>
    <property type="match status" value="1"/>
</dbReference>
<dbReference type="InterPro" id="IPR013783">
    <property type="entry name" value="Ig-like_fold"/>
</dbReference>
<dbReference type="InterPro" id="IPR002881">
    <property type="entry name" value="DUF58"/>
</dbReference>
<dbReference type="Gene3D" id="2.60.40.10">
    <property type="entry name" value="Immunoglobulins"/>
    <property type="match status" value="1"/>
</dbReference>
<reference evidence="2 3" key="1">
    <citation type="submission" date="2017-03" db="EMBL/GenBank/DDBJ databases">
        <title>Draft genome sequence of Streptomyces scabrisporus NF3, endophyte isolated from Amphipterygium adstringens.</title>
        <authorList>
            <person name="Vazquez M."/>
            <person name="Ceapa C.D."/>
            <person name="Rodriguez Luna D."/>
            <person name="Sanchez Esquivel S."/>
        </authorList>
    </citation>
    <scope>NUCLEOTIDE SEQUENCE [LARGE SCALE GENOMIC DNA]</scope>
    <source>
        <strain evidence="2 3">NF3</strain>
    </source>
</reference>
<organism evidence="2 3">
    <name type="scientific">Embleya scabrispora</name>
    <dbReference type="NCBI Taxonomy" id="159449"/>
    <lineage>
        <taxon>Bacteria</taxon>
        <taxon>Bacillati</taxon>
        <taxon>Actinomycetota</taxon>
        <taxon>Actinomycetes</taxon>
        <taxon>Kitasatosporales</taxon>
        <taxon>Streptomycetaceae</taxon>
        <taxon>Embleya</taxon>
    </lineage>
</organism>
<keyword evidence="3" id="KW-1185">Reference proteome</keyword>
<evidence type="ECO:0000313" key="2">
    <source>
        <dbReference type="EMBL" id="OPC82721.1"/>
    </source>
</evidence>
<protein>
    <recommendedName>
        <fullName evidence="1">DUF58 domain-containing protein</fullName>
    </recommendedName>
</protein>
<gene>
    <name evidence="2" type="ORF">B4N89_18820</name>
</gene>
<dbReference type="PANTHER" id="PTHR33608:SF3">
    <property type="entry name" value="SLR2013 PROTEIN"/>
    <property type="match status" value="1"/>
</dbReference>
<comment type="caution">
    <text evidence="2">The sequence shown here is derived from an EMBL/GenBank/DDBJ whole genome shotgun (WGS) entry which is preliminary data.</text>
</comment>
<dbReference type="Pfam" id="PF01882">
    <property type="entry name" value="DUF58"/>
    <property type="match status" value="1"/>
</dbReference>
<dbReference type="GO" id="GO:0005975">
    <property type="term" value="P:carbohydrate metabolic process"/>
    <property type="evidence" value="ECO:0007669"/>
    <property type="project" value="UniProtKB-ARBA"/>
</dbReference>
<evidence type="ECO:0000313" key="3">
    <source>
        <dbReference type="Proteomes" id="UP000190037"/>
    </source>
</evidence>